<dbReference type="SUPFAM" id="SSF56014">
    <property type="entry name" value="Nitrite and sulphite reductase 4Fe-4S domain-like"/>
    <property type="match status" value="1"/>
</dbReference>
<keyword evidence="6" id="KW-0949">S-adenosyl-L-methionine</keyword>
<feature type="domain" description="Tetrapyrrole methylase" evidence="10">
    <location>
        <begin position="4"/>
        <end position="216"/>
    </location>
</feature>
<organism evidence="12 13">
    <name type="scientific">Brevibacillus choshinensis</name>
    <dbReference type="NCBI Taxonomy" id="54911"/>
    <lineage>
        <taxon>Bacteria</taxon>
        <taxon>Bacillati</taxon>
        <taxon>Bacillota</taxon>
        <taxon>Bacilli</taxon>
        <taxon>Bacillales</taxon>
        <taxon>Paenibacillaceae</taxon>
        <taxon>Brevibacillus</taxon>
    </lineage>
</organism>
<keyword evidence="9" id="KW-0411">Iron-sulfur</keyword>
<keyword evidence="13" id="KW-1185">Reference proteome</keyword>
<evidence type="ECO:0000259" key="11">
    <source>
        <dbReference type="Pfam" id="PF01077"/>
    </source>
</evidence>
<dbReference type="InterPro" id="IPR006066">
    <property type="entry name" value="NO2/SO3_Rdtase_FeS/sirohaem_BS"/>
</dbReference>
<dbReference type="RefSeq" id="WP_203355812.1">
    <property type="nucleotide sequence ID" value="NZ_CP069127.1"/>
</dbReference>
<comment type="pathway">
    <text evidence="1">Cofactor biosynthesis; adenosylcobalamin biosynthesis.</text>
</comment>
<dbReference type="InterPro" id="IPR006363">
    <property type="entry name" value="Cbl_synth_CobJ/CibH_dom"/>
</dbReference>
<sequence length="593" mass="64175">MSGKLFVIGFGPGSFEHITKRAREAIQESDVIIGYSTYVDLIRELLTDQEVVSTGMTEEVARAREAVRQAEEEGKKVAVISSGDAGVYGMAGLVYEVLVEKGWTEANGVPIEIVPGISAINSCGAILGAPIMHDACTISLSDHLTPWELIARRIDAAGMADFVIALYNPRSGRRTRQIVEAQRILLQYRSPDTPVGIVKSAFREREHVVVTTLAQMLEHDIGMLTTVIIGNSSTFVYDGKMITPRGYQRKYTLSADEQPLKPHQRLRVENEPWSLEATEEAETRAEASVSIAAASPVREQNSGASVTIAPTAGGPVASTLADSTSAATAVLEAPTAPEPKQSPLDWAVQALTIANEAKGIVTPQTASPAARTASSFVPEMIFECAVSPGVANKKITPQQMMTLAEVAGEKGELEYTPHHQIILRVPTANPDRITTKLRQLGLILSPIGDVVQVKACDFCDGEKKDGIPFAEELHQKLGGKEMPKELKIGFNGCGMACYGAVKEDIGIVFRKGKFDLFLGAKTVGRNAHAGIPVAEGIPKEEIVSVVERIVTRFKQEAFPNERFHKFFQRVGELEGYAWREPAKAEIENAACGD</sequence>
<evidence type="ECO:0000313" key="12">
    <source>
        <dbReference type="EMBL" id="QRG68814.1"/>
    </source>
</evidence>
<evidence type="ECO:0000256" key="5">
    <source>
        <dbReference type="ARBA" id="ARBA00022679"/>
    </source>
</evidence>
<dbReference type="PROSITE" id="PS00365">
    <property type="entry name" value="NIR_SIR"/>
    <property type="match status" value="1"/>
</dbReference>
<dbReference type="PANTHER" id="PTHR47036">
    <property type="entry name" value="COBALT-FACTOR III C(17)-METHYLTRANSFERASE-RELATED"/>
    <property type="match status" value="1"/>
</dbReference>
<keyword evidence="5 12" id="KW-0808">Transferase</keyword>
<dbReference type="Proteomes" id="UP000596248">
    <property type="component" value="Chromosome"/>
</dbReference>
<dbReference type="Gene3D" id="3.30.950.10">
    <property type="entry name" value="Methyltransferase, Cobalt-precorrin-4 Transmethylase, Domain 2"/>
    <property type="match status" value="1"/>
</dbReference>
<evidence type="ECO:0000313" key="13">
    <source>
        <dbReference type="Proteomes" id="UP000596248"/>
    </source>
</evidence>
<dbReference type="PANTHER" id="PTHR47036:SF1">
    <property type="entry name" value="COBALT-FACTOR III C(17)-METHYLTRANSFERASE-RELATED"/>
    <property type="match status" value="1"/>
</dbReference>
<dbReference type="InterPro" id="IPR045854">
    <property type="entry name" value="NO2/SO3_Rdtase_4Fe4S_sf"/>
</dbReference>
<evidence type="ECO:0000256" key="1">
    <source>
        <dbReference type="ARBA" id="ARBA00004953"/>
    </source>
</evidence>
<evidence type="ECO:0000256" key="7">
    <source>
        <dbReference type="ARBA" id="ARBA00022723"/>
    </source>
</evidence>
<keyword evidence="8" id="KW-0408">Iron</keyword>
<dbReference type="InterPro" id="IPR014776">
    <property type="entry name" value="4pyrrole_Mease_sub2"/>
</dbReference>
<dbReference type="InterPro" id="IPR000878">
    <property type="entry name" value="4pyrrol_Mease"/>
</dbReference>
<evidence type="ECO:0000256" key="8">
    <source>
        <dbReference type="ARBA" id="ARBA00023004"/>
    </source>
</evidence>
<reference evidence="12 13" key="1">
    <citation type="submission" date="2021-01" db="EMBL/GenBank/DDBJ databases">
        <title>Identification of strong promoters based on the transcriptome of Brevibacillus choshinensis.</title>
        <authorList>
            <person name="Yao D."/>
            <person name="Zhang K."/>
            <person name="Wu J."/>
        </authorList>
    </citation>
    <scope>NUCLEOTIDE SEQUENCE [LARGE SCALE GENOMIC DNA]</scope>
    <source>
        <strain evidence="12 13">HPD31-SP3</strain>
    </source>
</reference>
<keyword evidence="3" id="KW-0169">Cobalamin biosynthesis</keyword>
<dbReference type="SUPFAM" id="SSF53790">
    <property type="entry name" value="Tetrapyrrole methylase"/>
    <property type="match status" value="1"/>
</dbReference>
<proteinExistence type="predicted"/>
<keyword evidence="4 12" id="KW-0489">Methyltransferase</keyword>
<gene>
    <name evidence="12" type="primary">cobJ</name>
    <name evidence="12" type="ORF">JNE38_06610</name>
</gene>
<feature type="domain" description="Nitrite/sulphite reductase 4Fe-4S" evidence="11">
    <location>
        <begin position="456"/>
        <end position="572"/>
    </location>
</feature>
<dbReference type="EMBL" id="CP069127">
    <property type="protein sequence ID" value="QRG68814.1"/>
    <property type="molecule type" value="Genomic_DNA"/>
</dbReference>
<dbReference type="InterPro" id="IPR051810">
    <property type="entry name" value="Precorrin_MeTrfase"/>
</dbReference>
<dbReference type="InterPro" id="IPR014777">
    <property type="entry name" value="4pyrrole_Mease_sub1"/>
</dbReference>
<dbReference type="Pfam" id="PF01077">
    <property type="entry name" value="NIR_SIR"/>
    <property type="match status" value="1"/>
</dbReference>
<protein>
    <submittedName>
        <fullName evidence="12">Precorrin-3B C(17)-methyltransferase</fullName>
        <ecNumber evidence="12">2.1.1.131</ecNumber>
    </submittedName>
</protein>
<dbReference type="EC" id="2.1.1.131" evidence="12"/>
<dbReference type="InterPro" id="IPR035996">
    <property type="entry name" value="4pyrrol_Methylase_sf"/>
</dbReference>
<dbReference type="NCBIfam" id="TIGR01466">
    <property type="entry name" value="cobJ_cbiH"/>
    <property type="match status" value="1"/>
</dbReference>
<keyword evidence="7" id="KW-0479">Metal-binding</keyword>
<evidence type="ECO:0000256" key="3">
    <source>
        <dbReference type="ARBA" id="ARBA00022573"/>
    </source>
</evidence>
<dbReference type="Gene3D" id="3.40.1010.10">
    <property type="entry name" value="Cobalt-precorrin-4 Transmethylase, Domain 1"/>
    <property type="match status" value="1"/>
</dbReference>
<dbReference type="InterPro" id="IPR006067">
    <property type="entry name" value="NO2/SO3_Rdtase_4Fe4S_dom"/>
</dbReference>
<name>A0ABX7FTA7_BRECH</name>
<dbReference type="Pfam" id="PF00590">
    <property type="entry name" value="TP_methylase"/>
    <property type="match status" value="1"/>
</dbReference>
<evidence type="ECO:0000256" key="4">
    <source>
        <dbReference type="ARBA" id="ARBA00022603"/>
    </source>
</evidence>
<dbReference type="GO" id="GO:0032259">
    <property type="term" value="P:methylation"/>
    <property type="evidence" value="ECO:0007669"/>
    <property type="project" value="UniProtKB-KW"/>
</dbReference>
<dbReference type="CDD" id="cd11646">
    <property type="entry name" value="Precorrin_3B_C17_MT"/>
    <property type="match status" value="1"/>
</dbReference>
<evidence type="ECO:0000256" key="6">
    <source>
        <dbReference type="ARBA" id="ARBA00022691"/>
    </source>
</evidence>
<evidence type="ECO:0000259" key="10">
    <source>
        <dbReference type="Pfam" id="PF00590"/>
    </source>
</evidence>
<keyword evidence="2" id="KW-0004">4Fe-4S</keyword>
<evidence type="ECO:0000256" key="9">
    <source>
        <dbReference type="ARBA" id="ARBA00023014"/>
    </source>
</evidence>
<dbReference type="GO" id="GO:0030789">
    <property type="term" value="F:precorrin-3B C17-methyltransferase activity"/>
    <property type="evidence" value="ECO:0007669"/>
    <property type="project" value="UniProtKB-EC"/>
</dbReference>
<evidence type="ECO:0000256" key="2">
    <source>
        <dbReference type="ARBA" id="ARBA00022485"/>
    </source>
</evidence>
<accession>A0ABX7FTA7</accession>
<dbReference type="Gene3D" id="3.30.413.10">
    <property type="entry name" value="Sulfite Reductase Hemoprotein, domain 1"/>
    <property type="match status" value="1"/>
</dbReference>